<reference evidence="1" key="1">
    <citation type="submission" date="2021-06" db="EMBL/GenBank/DDBJ databases">
        <authorList>
            <person name="Kallberg Y."/>
            <person name="Tangrot J."/>
            <person name="Rosling A."/>
        </authorList>
    </citation>
    <scope>NUCLEOTIDE SEQUENCE</scope>
    <source>
        <strain evidence="1">MA461A</strain>
    </source>
</reference>
<evidence type="ECO:0000313" key="1">
    <source>
        <dbReference type="EMBL" id="CAG8661566.1"/>
    </source>
</evidence>
<sequence>ETVKEQVRNFIENYAETHGLPNTEKTRIKSNATILLPTEMTYKSVHQNFIAKAEGKSPINYEGLQFQFLENDIDDKDSFMLRLSSLYKEGMKDYLKKEISDHSEEEVKEIFRSQKPEPKLQKKIEEIIKDLRLRKANAFAFVEVFDKKTFEYNFEVVKKIVEILSEYKFRYSERSGYLGEFFEDLLNTSLKQEFGQFFTPYPLVDFMIHALPLKERVSKSIQKNKLPYFIDYACGSGHFLISYMERLQGEIDNFNPNDYSMNYRLTKTTKISLFLTGDGKAEILHADALNKFSCDDYGNRTTTSPAIFFMKKNGSLDLKDLNYQCLLINSPKALADYQKVKNVEEEKFLGYKFSKSRKKKGISGIHGYEKNLMDKYSPLIREMFLKDIILNDYKKKELEGKTIEEGNIYAFYPRYIKRTKKENEFCLNEVCEINKHIKEEIPKETTNSLGYVEIGKLNEEEINGDFDEKKSWRLAKEGDLLFPKLAASN</sequence>
<keyword evidence="2" id="KW-1185">Reference proteome</keyword>
<proteinExistence type="predicted"/>
<comment type="caution">
    <text evidence="1">The sequence shown here is derived from an EMBL/GenBank/DDBJ whole genome shotgun (WGS) entry which is preliminary data.</text>
</comment>
<feature type="non-terminal residue" evidence="1">
    <location>
        <position position="1"/>
    </location>
</feature>
<organism evidence="1 2">
    <name type="scientific">Racocetra persica</name>
    <dbReference type="NCBI Taxonomy" id="160502"/>
    <lineage>
        <taxon>Eukaryota</taxon>
        <taxon>Fungi</taxon>
        <taxon>Fungi incertae sedis</taxon>
        <taxon>Mucoromycota</taxon>
        <taxon>Glomeromycotina</taxon>
        <taxon>Glomeromycetes</taxon>
        <taxon>Diversisporales</taxon>
        <taxon>Gigasporaceae</taxon>
        <taxon>Racocetra</taxon>
    </lineage>
</organism>
<gene>
    <name evidence="1" type="ORF">RPERSI_LOCUS8296</name>
</gene>
<protein>
    <submittedName>
        <fullName evidence="1">12176_t:CDS:1</fullName>
    </submittedName>
</protein>
<dbReference type="EMBL" id="CAJVQC010014872">
    <property type="protein sequence ID" value="CAG8661566.1"/>
    <property type="molecule type" value="Genomic_DNA"/>
</dbReference>
<evidence type="ECO:0000313" key="2">
    <source>
        <dbReference type="Proteomes" id="UP000789920"/>
    </source>
</evidence>
<dbReference type="Proteomes" id="UP000789920">
    <property type="component" value="Unassembled WGS sequence"/>
</dbReference>
<accession>A0ACA9NNA3</accession>
<name>A0ACA9NNA3_9GLOM</name>